<feature type="modified residue" description="O-(pantetheine 4'-phosphoryl)serine" evidence="7">
    <location>
        <position position="35"/>
    </location>
</feature>
<dbReference type="PANTHER" id="PTHR20863:SF76">
    <property type="entry name" value="CARRIER DOMAIN-CONTAINING PROTEIN"/>
    <property type="match status" value="1"/>
</dbReference>
<evidence type="ECO:0000256" key="8">
    <source>
        <dbReference type="NCBIfam" id="TIGR00517"/>
    </source>
</evidence>
<dbReference type="GO" id="GO:0000036">
    <property type="term" value="F:acyl carrier activity"/>
    <property type="evidence" value="ECO:0007669"/>
    <property type="project" value="UniProtKB-UniRule"/>
</dbReference>
<evidence type="ECO:0000256" key="7">
    <source>
        <dbReference type="HAMAP-Rule" id="MF_01217"/>
    </source>
</evidence>
<evidence type="ECO:0000256" key="1">
    <source>
        <dbReference type="ARBA" id="ARBA00022450"/>
    </source>
</evidence>
<keyword evidence="3 7" id="KW-0597">Phosphoprotein</keyword>
<dbReference type="Pfam" id="PF00550">
    <property type="entry name" value="PP-binding"/>
    <property type="match status" value="1"/>
</dbReference>
<dbReference type="Gene3D" id="1.10.1200.10">
    <property type="entry name" value="ACP-like"/>
    <property type="match status" value="1"/>
</dbReference>
<dbReference type="UniPathway" id="UPA00094"/>
<dbReference type="EMBL" id="LN879430">
    <property type="protein sequence ID" value="CUH92649.1"/>
    <property type="molecule type" value="Genomic_DNA"/>
</dbReference>
<keyword evidence="2 7" id="KW-0444">Lipid biosynthesis</keyword>
<comment type="subcellular location">
    <subcellularLocation>
        <location evidence="7">Cytoplasm</location>
    </subcellularLocation>
</comment>
<feature type="domain" description="EAL" evidence="11">
    <location>
        <begin position="1"/>
        <end position="76"/>
    </location>
</feature>
<dbReference type="GO" id="GO:0009245">
    <property type="term" value="P:lipid A biosynthetic process"/>
    <property type="evidence" value="ECO:0007669"/>
    <property type="project" value="TreeGrafter"/>
</dbReference>
<evidence type="ECO:0000256" key="5">
    <source>
        <dbReference type="ARBA" id="ARBA00023098"/>
    </source>
</evidence>
<dbReference type="InterPro" id="IPR009081">
    <property type="entry name" value="PP-bd_ACP"/>
</dbReference>
<dbReference type="PROSITE" id="PS50883">
    <property type="entry name" value="EAL"/>
    <property type="match status" value="1"/>
</dbReference>
<dbReference type="GO" id="GO:0000035">
    <property type="term" value="F:acyl binding"/>
    <property type="evidence" value="ECO:0007669"/>
    <property type="project" value="TreeGrafter"/>
</dbReference>
<evidence type="ECO:0000259" key="10">
    <source>
        <dbReference type="PROSITE" id="PS50075"/>
    </source>
</evidence>
<keyword evidence="4 7" id="KW-0276">Fatty acid metabolism</keyword>
<evidence type="ECO:0000259" key="11">
    <source>
        <dbReference type="PROSITE" id="PS50883"/>
    </source>
</evidence>
<reference evidence="13" key="1">
    <citation type="submission" date="2015-09" db="EMBL/GenBank/DDBJ databases">
        <authorList>
            <person name="Wibberg D."/>
        </authorList>
    </citation>
    <scope>NUCLEOTIDE SEQUENCE [LARGE SCALE GENOMIC DNA]</scope>
    <source>
        <strain evidence="13">SD1D</strain>
    </source>
</reference>
<keyword evidence="7" id="KW-0963">Cytoplasm</keyword>
<keyword evidence="5 7" id="KW-0443">Lipid metabolism</keyword>
<dbReference type="KEGG" id="hsd:SD1D_1103"/>
<protein>
    <recommendedName>
        <fullName evidence="7 8">Acyl carrier protein</fullName>
        <shortName evidence="7">ACP</shortName>
    </recommendedName>
</protein>
<evidence type="ECO:0000313" key="12">
    <source>
        <dbReference type="EMBL" id="CUH92649.1"/>
    </source>
</evidence>
<keyword evidence="6 7" id="KW-0275">Fatty acid biosynthesis</keyword>
<comment type="pathway">
    <text evidence="7 9">Lipid metabolism; fatty acid biosynthesis.</text>
</comment>
<proteinExistence type="inferred from homology"/>
<dbReference type="GO" id="GO:0005829">
    <property type="term" value="C:cytosol"/>
    <property type="evidence" value="ECO:0007669"/>
    <property type="project" value="TreeGrafter"/>
</dbReference>
<dbReference type="RefSeq" id="WP_058259208.1">
    <property type="nucleotide sequence ID" value="NZ_DUPS01000029.1"/>
</dbReference>
<evidence type="ECO:0000256" key="6">
    <source>
        <dbReference type="ARBA" id="ARBA00023160"/>
    </source>
</evidence>
<comment type="PTM">
    <text evidence="7">4'-phosphopantetheine is transferred from CoA to a specific serine of apo-ACP by AcpS. This modification is essential for activity because fatty acids are bound in thioester linkage to the sulfhydryl of the prosthetic group.</text>
</comment>
<dbReference type="OrthoDB" id="9804551at2"/>
<dbReference type="InterPro" id="IPR003231">
    <property type="entry name" value="ACP"/>
</dbReference>
<evidence type="ECO:0000256" key="2">
    <source>
        <dbReference type="ARBA" id="ARBA00022516"/>
    </source>
</evidence>
<dbReference type="PROSITE" id="PS50075">
    <property type="entry name" value="CARRIER"/>
    <property type="match status" value="1"/>
</dbReference>
<dbReference type="NCBIfam" id="TIGR00517">
    <property type="entry name" value="acyl_carrier"/>
    <property type="match status" value="1"/>
</dbReference>
<comment type="PTM">
    <text evidence="9">4'-phosphopantetheine is transferred from CoA to a specific serine of apo-ACP by acpS.</text>
</comment>
<sequence length="76" mass="8522">MEFEKLQKIISEVLNVDTDEITMDTTFVDDLGADSLDLFQIIMGIEEEFDIEIANEDAENIVTVGDAVEQIKNAIN</sequence>
<feature type="domain" description="Carrier" evidence="10">
    <location>
        <begin position="1"/>
        <end position="75"/>
    </location>
</feature>
<dbReference type="NCBIfam" id="NF002148">
    <property type="entry name" value="PRK00982.1-2"/>
    <property type="match status" value="1"/>
</dbReference>
<organism evidence="12 13">
    <name type="scientific">Herbinix luporum</name>
    <dbReference type="NCBI Taxonomy" id="1679721"/>
    <lineage>
        <taxon>Bacteria</taxon>
        <taxon>Bacillati</taxon>
        <taxon>Bacillota</taxon>
        <taxon>Clostridia</taxon>
        <taxon>Lachnospirales</taxon>
        <taxon>Lachnospiraceae</taxon>
        <taxon>Herbinix</taxon>
    </lineage>
</organism>
<dbReference type="InterPro" id="IPR001633">
    <property type="entry name" value="EAL_dom"/>
</dbReference>
<dbReference type="AlphaFoldDB" id="A0A0K8J5M7"/>
<gene>
    <name evidence="7" type="primary">acpP</name>
    <name evidence="12" type="ORF">SD1D_1103</name>
</gene>
<evidence type="ECO:0000313" key="13">
    <source>
        <dbReference type="Proteomes" id="UP000196053"/>
    </source>
</evidence>
<evidence type="ECO:0000256" key="4">
    <source>
        <dbReference type="ARBA" id="ARBA00022832"/>
    </source>
</evidence>
<dbReference type="NCBIfam" id="NF002150">
    <property type="entry name" value="PRK00982.1-4"/>
    <property type="match status" value="1"/>
</dbReference>
<dbReference type="SUPFAM" id="SSF47336">
    <property type="entry name" value="ACP-like"/>
    <property type="match status" value="1"/>
</dbReference>
<name>A0A0K8J5M7_9FIRM</name>
<accession>A0A0K8J5M7</accession>
<evidence type="ECO:0000256" key="9">
    <source>
        <dbReference type="RuleBase" id="RU003545"/>
    </source>
</evidence>
<dbReference type="PANTHER" id="PTHR20863">
    <property type="entry name" value="ACYL CARRIER PROTEIN"/>
    <property type="match status" value="1"/>
</dbReference>
<dbReference type="GO" id="GO:0016020">
    <property type="term" value="C:membrane"/>
    <property type="evidence" value="ECO:0007669"/>
    <property type="project" value="GOC"/>
</dbReference>
<comment type="function">
    <text evidence="7 9">Carrier of the growing fatty acid chain in fatty acid biosynthesis.</text>
</comment>
<keyword evidence="1 7" id="KW-0596">Phosphopantetheine</keyword>
<evidence type="ECO:0000256" key="3">
    <source>
        <dbReference type="ARBA" id="ARBA00022553"/>
    </source>
</evidence>
<dbReference type="InterPro" id="IPR036736">
    <property type="entry name" value="ACP-like_sf"/>
</dbReference>
<keyword evidence="13" id="KW-1185">Reference proteome</keyword>
<comment type="similarity">
    <text evidence="7">Belongs to the acyl carrier protein (ACP) family.</text>
</comment>
<dbReference type="HAMAP" id="MF_01217">
    <property type="entry name" value="Acyl_carrier"/>
    <property type="match status" value="1"/>
</dbReference>
<dbReference type="Proteomes" id="UP000196053">
    <property type="component" value="Chromosome I"/>
</dbReference>